<evidence type="ECO:0000256" key="8">
    <source>
        <dbReference type="ARBA" id="ARBA00022989"/>
    </source>
</evidence>
<keyword evidence="7 10" id="KW-0283">Flagellar rotation</keyword>
<dbReference type="GO" id="GO:0071978">
    <property type="term" value="P:bacterial-type flagellum-dependent swarming motility"/>
    <property type="evidence" value="ECO:0007669"/>
    <property type="project" value="TreeGrafter"/>
</dbReference>
<protein>
    <recommendedName>
        <fullName evidence="10">Flagellar protein FliL</fullName>
    </recommendedName>
</protein>
<keyword evidence="11" id="KW-0966">Cell projection</keyword>
<keyword evidence="8 10" id="KW-1133">Transmembrane helix</keyword>
<evidence type="ECO:0000256" key="6">
    <source>
        <dbReference type="ARBA" id="ARBA00022692"/>
    </source>
</evidence>
<keyword evidence="9 10" id="KW-0472">Membrane</keyword>
<dbReference type="PANTHER" id="PTHR35091">
    <property type="entry name" value="FLAGELLAR PROTEIN FLIL"/>
    <property type="match status" value="1"/>
</dbReference>
<sequence length="163" mass="17319">MATTAAAQQPVTPAKTGKLKRIILIAVGAIVLLGAGGAGAYFWLHKTASHEPAKPAPAVPPVFYPLDSMTVNLQSDDGMHYLRIGLTLKLPDEKAQAALAERMPEVRSHILMLLSAKHPDDLAGIDGKRALAKELLTTVNTFGGTPEAPAHVQEVLFTEIVVQ</sequence>
<accession>A0A242M865</accession>
<dbReference type="EMBL" id="NBTZ01000154">
    <property type="protein sequence ID" value="OTP67459.1"/>
    <property type="molecule type" value="Genomic_DNA"/>
</dbReference>
<evidence type="ECO:0000256" key="9">
    <source>
        <dbReference type="ARBA" id="ARBA00023136"/>
    </source>
</evidence>
<evidence type="ECO:0000256" key="2">
    <source>
        <dbReference type="ARBA" id="ARBA00004162"/>
    </source>
</evidence>
<comment type="similarity">
    <text evidence="3 10">Belongs to the FliL family.</text>
</comment>
<comment type="caution">
    <text evidence="11">The sequence shown here is derived from an EMBL/GenBank/DDBJ whole genome shotgun (WGS) entry which is preliminary data.</text>
</comment>
<dbReference type="Proteomes" id="UP000195221">
    <property type="component" value="Unassembled WGS sequence"/>
</dbReference>
<proteinExistence type="inferred from homology"/>
<dbReference type="EMBL" id="NBTY01000037">
    <property type="protein sequence ID" value="OTP78944.1"/>
    <property type="molecule type" value="Genomic_DNA"/>
</dbReference>
<keyword evidence="4" id="KW-1003">Cell membrane</keyword>
<dbReference type="GO" id="GO:0009425">
    <property type="term" value="C:bacterial-type flagellum basal body"/>
    <property type="evidence" value="ECO:0007669"/>
    <property type="project" value="InterPro"/>
</dbReference>
<keyword evidence="10" id="KW-0997">Cell inner membrane</keyword>
<organism evidence="11 14">
    <name type="scientific">Caballeronia sordidicola</name>
    <name type="common">Burkholderia sordidicola</name>
    <dbReference type="NCBI Taxonomy" id="196367"/>
    <lineage>
        <taxon>Bacteria</taxon>
        <taxon>Pseudomonadati</taxon>
        <taxon>Pseudomonadota</taxon>
        <taxon>Betaproteobacteria</taxon>
        <taxon>Burkholderiales</taxon>
        <taxon>Burkholderiaceae</taxon>
        <taxon>Caballeronia</taxon>
    </lineage>
</organism>
<gene>
    <name evidence="12" type="ORF">PAMC26510_06915</name>
    <name evidence="11" type="ORF">PAMC26577_36605</name>
</gene>
<feature type="transmembrane region" description="Helical" evidence="10">
    <location>
        <begin position="22"/>
        <end position="44"/>
    </location>
</feature>
<dbReference type="RefSeq" id="WP_075359346.1">
    <property type="nucleotide sequence ID" value="NZ_MSRG01000069.1"/>
</dbReference>
<dbReference type="Pfam" id="PF03748">
    <property type="entry name" value="FliL"/>
    <property type="match status" value="1"/>
</dbReference>
<dbReference type="AlphaFoldDB" id="A0A242M865"/>
<keyword evidence="11" id="KW-0282">Flagellum</keyword>
<evidence type="ECO:0000256" key="4">
    <source>
        <dbReference type="ARBA" id="ARBA00022475"/>
    </source>
</evidence>
<reference evidence="11 14" key="2">
    <citation type="submission" date="2017-03" db="EMBL/GenBank/DDBJ databases">
        <title>Genome analysis of strain PAMC 26577.</title>
        <authorList>
            <person name="Oh H.-M."/>
            <person name="Yang J.-A."/>
        </authorList>
    </citation>
    <scope>NUCLEOTIDE SEQUENCE [LARGE SCALE GENOMIC DNA]</scope>
    <source>
        <strain evidence="11 14">PAMC 26577</strain>
    </source>
</reference>
<dbReference type="GO" id="GO:0005886">
    <property type="term" value="C:plasma membrane"/>
    <property type="evidence" value="ECO:0007669"/>
    <property type="project" value="UniProtKB-SubCell"/>
</dbReference>
<keyword evidence="11" id="KW-0969">Cilium</keyword>
<evidence type="ECO:0000256" key="1">
    <source>
        <dbReference type="ARBA" id="ARBA00002254"/>
    </source>
</evidence>
<keyword evidence="6 10" id="KW-0812">Transmembrane</keyword>
<evidence type="ECO:0000313" key="11">
    <source>
        <dbReference type="EMBL" id="OTP67459.1"/>
    </source>
</evidence>
<keyword evidence="5 10" id="KW-0145">Chemotaxis</keyword>
<dbReference type="Proteomes" id="UP000194546">
    <property type="component" value="Unassembled WGS sequence"/>
</dbReference>
<comment type="subcellular location">
    <subcellularLocation>
        <location evidence="10">Cell inner membrane</location>
    </subcellularLocation>
    <subcellularLocation>
        <location evidence="2">Cell membrane</location>
        <topology evidence="2">Single-pass membrane protein</topology>
    </subcellularLocation>
</comment>
<evidence type="ECO:0000256" key="7">
    <source>
        <dbReference type="ARBA" id="ARBA00022779"/>
    </source>
</evidence>
<dbReference type="PANTHER" id="PTHR35091:SF2">
    <property type="entry name" value="FLAGELLAR PROTEIN FLIL"/>
    <property type="match status" value="1"/>
</dbReference>
<reference evidence="12 13" key="1">
    <citation type="submission" date="2017-03" db="EMBL/GenBank/DDBJ databases">
        <title>Genome analysis of strain PAMC 26510.</title>
        <authorList>
            <person name="Oh H.-M."/>
            <person name="Yang J.-A."/>
        </authorList>
    </citation>
    <scope>NUCLEOTIDE SEQUENCE [LARGE SCALE GENOMIC DNA]</scope>
    <source>
        <strain evidence="12 13">PAMC 26510</strain>
    </source>
</reference>
<dbReference type="NCBIfam" id="NF005435">
    <property type="entry name" value="PRK07021.1"/>
    <property type="match status" value="1"/>
</dbReference>
<dbReference type="InterPro" id="IPR005503">
    <property type="entry name" value="FliL"/>
</dbReference>
<comment type="function">
    <text evidence="1 10">Controls the rotational direction of flagella during chemotaxis.</text>
</comment>
<evidence type="ECO:0000313" key="13">
    <source>
        <dbReference type="Proteomes" id="UP000194546"/>
    </source>
</evidence>
<dbReference type="GO" id="GO:0006935">
    <property type="term" value="P:chemotaxis"/>
    <property type="evidence" value="ECO:0007669"/>
    <property type="project" value="UniProtKB-KW"/>
</dbReference>
<evidence type="ECO:0000313" key="12">
    <source>
        <dbReference type="EMBL" id="OTP78944.1"/>
    </source>
</evidence>
<evidence type="ECO:0000313" key="14">
    <source>
        <dbReference type="Proteomes" id="UP000195221"/>
    </source>
</evidence>
<name>A0A242M865_CABSO</name>
<evidence type="ECO:0000256" key="10">
    <source>
        <dbReference type="RuleBase" id="RU364125"/>
    </source>
</evidence>
<evidence type="ECO:0000256" key="3">
    <source>
        <dbReference type="ARBA" id="ARBA00008281"/>
    </source>
</evidence>
<evidence type="ECO:0000256" key="5">
    <source>
        <dbReference type="ARBA" id="ARBA00022500"/>
    </source>
</evidence>